<gene>
    <name evidence="1" type="ORF">CIT37_36885</name>
</gene>
<proteinExistence type="predicted"/>
<evidence type="ECO:0000313" key="1">
    <source>
        <dbReference type="EMBL" id="AWL97069.1"/>
    </source>
</evidence>
<dbReference type="EMBL" id="CP029425">
    <property type="protein sequence ID" value="AWL97069.1"/>
    <property type="molecule type" value="Genomic_DNA"/>
</dbReference>
<dbReference type="Proteomes" id="UP000215703">
    <property type="component" value="Chromosome"/>
</dbReference>
<name>A0A2U8PH41_9BRAD</name>
<reference evidence="1 2" key="2">
    <citation type="journal article" date="2017" name="Syst. Appl. Microbiol.">
        <title>Soybeans inoculated with root zone soils of Canadian native legumes harbour diverse and novel Bradyrhizobium spp. that possess agricultural potential.</title>
        <authorList>
            <person name="Bromfield E.S.P."/>
            <person name="Cloutier S."/>
            <person name="Tambong J.T."/>
            <person name="Tran Thi T.V."/>
        </authorList>
    </citation>
    <scope>NUCLEOTIDE SEQUENCE [LARGE SCALE GENOMIC DNA]</scope>
    <source>
        <strain evidence="1 2">OO99</strain>
    </source>
</reference>
<organism evidence="1 2">
    <name type="scientific">Bradyrhizobium ottawaense</name>
    <dbReference type="NCBI Taxonomy" id="931866"/>
    <lineage>
        <taxon>Bacteria</taxon>
        <taxon>Pseudomonadati</taxon>
        <taxon>Pseudomonadota</taxon>
        <taxon>Alphaproteobacteria</taxon>
        <taxon>Hyphomicrobiales</taxon>
        <taxon>Nitrobacteraceae</taxon>
        <taxon>Bradyrhizobium</taxon>
    </lineage>
</organism>
<sequence>MAHAGGFGGGFHPGGTAAFGGGQRFDGGHLGLGDHIASRGTGLSHQALHQYGRYRSAYGFYGAYPDCYDWYDLHPNAPLPLSCG</sequence>
<evidence type="ECO:0000313" key="2">
    <source>
        <dbReference type="Proteomes" id="UP000215703"/>
    </source>
</evidence>
<dbReference type="AlphaFoldDB" id="A0A2U8PH41"/>
<protein>
    <submittedName>
        <fullName evidence="1">Uncharacterized protein</fullName>
    </submittedName>
</protein>
<reference evidence="1 2" key="1">
    <citation type="journal article" date="2014" name="Int. J. Syst. Evol. Microbiol.">
        <title>Bradyrhizobium ottawaense sp. nov., a symbiotic nitrogen fixing bacterium from root nodules of soybeans in Canada.</title>
        <authorList>
            <person name="Yu X."/>
            <person name="Cloutier S."/>
            <person name="Tambong J.T."/>
            <person name="Bromfield E.S."/>
        </authorList>
    </citation>
    <scope>NUCLEOTIDE SEQUENCE [LARGE SCALE GENOMIC DNA]</scope>
    <source>
        <strain evidence="1 2">OO99</strain>
    </source>
</reference>
<accession>A0A2U8PH41</accession>